<protein>
    <recommendedName>
        <fullName evidence="4">Solute-binding protein family 3/N-terminal domain-containing protein</fullName>
    </recommendedName>
</protein>
<evidence type="ECO:0000256" key="1">
    <source>
        <dbReference type="SAM" id="SignalP"/>
    </source>
</evidence>
<proteinExistence type="predicted"/>
<keyword evidence="3" id="KW-1185">Reference proteome</keyword>
<keyword evidence="1" id="KW-0732">Signal</keyword>
<gene>
    <name evidence="2" type="ORF">OIK42_16785</name>
</gene>
<dbReference type="Proteomes" id="UP001218788">
    <property type="component" value="Unassembled WGS sequence"/>
</dbReference>
<accession>A0ABT5L5T5</accession>
<reference evidence="2 3" key="1">
    <citation type="submission" date="2022-10" db="EMBL/GenBank/DDBJ databases">
        <title>Alteromonas sp. chi3 Genome sequencing.</title>
        <authorList>
            <person name="Park S."/>
        </authorList>
    </citation>
    <scope>NUCLEOTIDE SEQUENCE [LARGE SCALE GENOMIC DNA]</scope>
    <source>
        <strain evidence="3">chi3</strain>
    </source>
</reference>
<evidence type="ECO:0000313" key="2">
    <source>
        <dbReference type="EMBL" id="MDC8832414.1"/>
    </source>
</evidence>
<comment type="caution">
    <text evidence="2">The sequence shown here is derived from an EMBL/GenBank/DDBJ whole genome shotgun (WGS) entry which is preliminary data.</text>
</comment>
<dbReference type="SUPFAM" id="SSF53850">
    <property type="entry name" value="Periplasmic binding protein-like II"/>
    <property type="match status" value="1"/>
</dbReference>
<evidence type="ECO:0000313" key="3">
    <source>
        <dbReference type="Proteomes" id="UP001218788"/>
    </source>
</evidence>
<sequence>MTKVILLLMYLLLASVLAGTPAYARTSEILQVRHPVNSDNPIYRQRDEYFLAQLEQALKLTEQPYQLIPSPVPTMPEDRSIMLIENGYYNVHWMNTSESREDNLRAIKIPLAKGLIGWRLMLVHASNAQQLAEVKTAAELKNLVAGVGHDWPDMAVFRHHKFSVFPASSTAGLQQMLSLRRIDYFPRSILEIWQEHATTEHPELVINESLVLQYPAAMYFFVAKDNVELHDKIKYGLEIAIQTGQFDALFYQYFGEVIKKARLEQRHLIKVSNPLLNDQEYLANDALWFKPAAILNEQ</sequence>
<dbReference type="EMBL" id="JAQQXP010000003">
    <property type="protein sequence ID" value="MDC8832414.1"/>
    <property type="molecule type" value="Genomic_DNA"/>
</dbReference>
<feature type="chain" id="PRO_5047176907" description="Solute-binding protein family 3/N-terminal domain-containing protein" evidence="1">
    <location>
        <begin position="25"/>
        <end position="298"/>
    </location>
</feature>
<dbReference type="RefSeq" id="WP_273642237.1">
    <property type="nucleotide sequence ID" value="NZ_JAQQXP010000003.1"/>
</dbReference>
<evidence type="ECO:0008006" key="4">
    <source>
        <dbReference type="Google" id="ProtNLM"/>
    </source>
</evidence>
<feature type="signal peptide" evidence="1">
    <location>
        <begin position="1"/>
        <end position="24"/>
    </location>
</feature>
<organism evidence="2 3">
    <name type="scientific">Alteromonas gilva</name>
    <dbReference type="NCBI Taxonomy" id="2987522"/>
    <lineage>
        <taxon>Bacteria</taxon>
        <taxon>Pseudomonadati</taxon>
        <taxon>Pseudomonadota</taxon>
        <taxon>Gammaproteobacteria</taxon>
        <taxon>Alteromonadales</taxon>
        <taxon>Alteromonadaceae</taxon>
        <taxon>Alteromonas/Salinimonas group</taxon>
        <taxon>Alteromonas</taxon>
    </lineage>
</organism>
<name>A0ABT5L5T5_9ALTE</name>